<keyword evidence="1" id="KW-1185">Reference proteome</keyword>
<name>A0A0K0G592_STRVS</name>
<evidence type="ECO:0000313" key="1">
    <source>
        <dbReference type="Proteomes" id="UP000035680"/>
    </source>
</evidence>
<dbReference type="WBParaSite" id="SVE_1990800.1">
    <property type="protein sequence ID" value="SVE_1990800.1"/>
    <property type="gene ID" value="SVE_1990800"/>
</dbReference>
<proteinExistence type="predicted"/>
<sequence length="102" mass="11604">MKCVLHNQSVVDCLQHITVSHHNLQFPGYSDARAKIGEDGNKIGKSLEIVTTDFVDIYKLILIRDNSVPIISSKIDQDNTNEAMYHELKLLHSEILNNFQNL</sequence>
<protein>
    <submittedName>
        <fullName evidence="2">CPSF_A domain-containing protein</fullName>
    </submittedName>
</protein>
<reference evidence="1" key="1">
    <citation type="submission" date="2014-07" db="EMBL/GenBank/DDBJ databases">
        <authorList>
            <person name="Martin A.A"/>
            <person name="De Silva N."/>
        </authorList>
    </citation>
    <scope>NUCLEOTIDE SEQUENCE</scope>
</reference>
<organism evidence="1 2">
    <name type="scientific">Strongyloides venezuelensis</name>
    <name type="common">Threadworm</name>
    <dbReference type="NCBI Taxonomy" id="75913"/>
    <lineage>
        <taxon>Eukaryota</taxon>
        <taxon>Metazoa</taxon>
        <taxon>Ecdysozoa</taxon>
        <taxon>Nematoda</taxon>
        <taxon>Chromadorea</taxon>
        <taxon>Rhabditida</taxon>
        <taxon>Tylenchina</taxon>
        <taxon>Panagrolaimomorpha</taxon>
        <taxon>Strongyloidoidea</taxon>
        <taxon>Strongyloididae</taxon>
        <taxon>Strongyloides</taxon>
    </lineage>
</organism>
<reference evidence="2" key="2">
    <citation type="submission" date="2015-08" db="UniProtKB">
        <authorList>
            <consortium name="WormBaseParasite"/>
        </authorList>
    </citation>
    <scope>IDENTIFICATION</scope>
</reference>
<dbReference type="Proteomes" id="UP000035680">
    <property type="component" value="Unassembled WGS sequence"/>
</dbReference>
<dbReference type="AlphaFoldDB" id="A0A0K0G592"/>
<dbReference type="STRING" id="75913.A0A0K0G592"/>
<accession>A0A0K0G592</accession>
<evidence type="ECO:0000313" key="2">
    <source>
        <dbReference type="WBParaSite" id="SVE_1990800.1"/>
    </source>
</evidence>